<feature type="domain" description="CHAT" evidence="2">
    <location>
        <begin position="8"/>
        <end position="126"/>
    </location>
</feature>
<dbReference type="OrthoDB" id="192148at2759"/>
<dbReference type="Proteomes" id="UP000800200">
    <property type="component" value="Unassembled WGS sequence"/>
</dbReference>
<organism evidence="3 4">
    <name type="scientific">Zopfia rhizophila CBS 207.26</name>
    <dbReference type="NCBI Taxonomy" id="1314779"/>
    <lineage>
        <taxon>Eukaryota</taxon>
        <taxon>Fungi</taxon>
        <taxon>Dikarya</taxon>
        <taxon>Ascomycota</taxon>
        <taxon>Pezizomycotina</taxon>
        <taxon>Dothideomycetes</taxon>
        <taxon>Dothideomycetes incertae sedis</taxon>
        <taxon>Zopfiaceae</taxon>
        <taxon>Zopfia</taxon>
    </lineage>
</organism>
<reference evidence="3" key="1">
    <citation type="journal article" date="2020" name="Stud. Mycol.">
        <title>101 Dothideomycetes genomes: a test case for predicting lifestyles and emergence of pathogens.</title>
        <authorList>
            <person name="Haridas S."/>
            <person name="Albert R."/>
            <person name="Binder M."/>
            <person name="Bloem J."/>
            <person name="Labutti K."/>
            <person name="Salamov A."/>
            <person name="Andreopoulos B."/>
            <person name="Baker S."/>
            <person name="Barry K."/>
            <person name="Bills G."/>
            <person name="Bluhm B."/>
            <person name="Cannon C."/>
            <person name="Castanera R."/>
            <person name="Culley D."/>
            <person name="Daum C."/>
            <person name="Ezra D."/>
            <person name="Gonzalez J."/>
            <person name="Henrissat B."/>
            <person name="Kuo A."/>
            <person name="Liang C."/>
            <person name="Lipzen A."/>
            <person name="Lutzoni F."/>
            <person name="Magnuson J."/>
            <person name="Mondo S."/>
            <person name="Nolan M."/>
            <person name="Ohm R."/>
            <person name="Pangilinan J."/>
            <person name="Park H.-J."/>
            <person name="Ramirez L."/>
            <person name="Alfaro M."/>
            <person name="Sun H."/>
            <person name="Tritt A."/>
            <person name="Yoshinaga Y."/>
            <person name="Zwiers L.-H."/>
            <person name="Turgeon B."/>
            <person name="Goodwin S."/>
            <person name="Spatafora J."/>
            <person name="Crous P."/>
            <person name="Grigoriev I."/>
        </authorList>
    </citation>
    <scope>NUCLEOTIDE SEQUENCE</scope>
    <source>
        <strain evidence="3">CBS 207.26</strain>
    </source>
</reference>
<evidence type="ECO:0000313" key="4">
    <source>
        <dbReference type="Proteomes" id="UP000800200"/>
    </source>
</evidence>
<dbReference type="InterPro" id="IPR024983">
    <property type="entry name" value="CHAT_dom"/>
</dbReference>
<feature type="compositionally biased region" description="Polar residues" evidence="1">
    <location>
        <begin position="146"/>
        <end position="157"/>
    </location>
</feature>
<accession>A0A6A6E6G2</accession>
<dbReference type="AlphaFoldDB" id="A0A6A6E6G2"/>
<feature type="region of interest" description="Disordered" evidence="1">
    <location>
        <begin position="140"/>
        <end position="164"/>
    </location>
</feature>
<gene>
    <name evidence="3" type="ORF">K469DRAFT_685989</name>
</gene>
<evidence type="ECO:0000259" key="2">
    <source>
        <dbReference type="Pfam" id="PF12770"/>
    </source>
</evidence>
<proteinExistence type="predicted"/>
<protein>
    <recommendedName>
        <fullName evidence="2">CHAT domain-containing protein</fullName>
    </recommendedName>
</protein>
<dbReference type="EMBL" id="ML994627">
    <property type="protein sequence ID" value="KAF2187527.1"/>
    <property type="molecule type" value="Genomic_DNA"/>
</dbReference>
<name>A0A6A6E6G2_9PEZI</name>
<evidence type="ECO:0000256" key="1">
    <source>
        <dbReference type="SAM" id="MobiDB-lite"/>
    </source>
</evidence>
<dbReference type="Pfam" id="PF12770">
    <property type="entry name" value="CHAT"/>
    <property type="match status" value="1"/>
</dbReference>
<keyword evidence="4" id="KW-1185">Reference proteome</keyword>
<sequence>MPRCYSVTDIARALDEHSPAILQFIGHGSSKGLCFENVVGRAQMVDKMPLAKLLHNQKGLKLVILNACYSHDQAQSLADSVGHVIGREGPIQDIDAINFSTDFFTALRHGRTFEESFGRAKAAVQLQTTALSPHFLKARSEKEIAHQSQDQISQSNLPGDDGYP</sequence>
<evidence type="ECO:0000313" key="3">
    <source>
        <dbReference type="EMBL" id="KAF2187527.1"/>
    </source>
</evidence>